<dbReference type="EMBL" id="FNBW01000019">
    <property type="protein sequence ID" value="SDG50925.1"/>
    <property type="molecule type" value="Genomic_DNA"/>
</dbReference>
<keyword evidence="1" id="KW-1133">Transmembrane helix</keyword>
<dbReference type="AlphaFoldDB" id="A0A8G2BM91"/>
<accession>A0A8G2BM91</accession>
<evidence type="ECO:0000256" key="1">
    <source>
        <dbReference type="SAM" id="Phobius"/>
    </source>
</evidence>
<proteinExistence type="predicted"/>
<evidence type="ECO:0000313" key="3">
    <source>
        <dbReference type="Proteomes" id="UP000198615"/>
    </source>
</evidence>
<name>A0A8G2BM91_9PROT</name>
<protein>
    <submittedName>
        <fullName evidence="2">Uncharacterized protein</fullName>
    </submittedName>
</protein>
<dbReference type="OrthoDB" id="8550904at2"/>
<organism evidence="2 3">
    <name type="scientific">Thalassobaculum litoreum DSM 18839</name>
    <dbReference type="NCBI Taxonomy" id="1123362"/>
    <lineage>
        <taxon>Bacteria</taxon>
        <taxon>Pseudomonadati</taxon>
        <taxon>Pseudomonadota</taxon>
        <taxon>Alphaproteobacteria</taxon>
        <taxon>Rhodospirillales</taxon>
        <taxon>Thalassobaculaceae</taxon>
        <taxon>Thalassobaculum</taxon>
    </lineage>
</organism>
<comment type="caution">
    <text evidence="2">The sequence shown here is derived from an EMBL/GenBank/DDBJ whole genome shotgun (WGS) entry which is preliminary data.</text>
</comment>
<dbReference type="RefSeq" id="WP_093154236.1">
    <property type="nucleotide sequence ID" value="NZ_FNBW01000019.1"/>
</dbReference>
<dbReference type="Proteomes" id="UP000198615">
    <property type="component" value="Unassembled WGS sequence"/>
</dbReference>
<keyword evidence="1" id="KW-0472">Membrane</keyword>
<feature type="transmembrane region" description="Helical" evidence="1">
    <location>
        <begin position="24"/>
        <end position="43"/>
    </location>
</feature>
<evidence type="ECO:0000313" key="2">
    <source>
        <dbReference type="EMBL" id="SDG50925.1"/>
    </source>
</evidence>
<keyword evidence="1" id="KW-0812">Transmembrane</keyword>
<reference evidence="2 3" key="1">
    <citation type="submission" date="2016-10" db="EMBL/GenBank/DDBJ databases">
        <authorList>
            <person name="Varghese N."/>
            <person name="Submissions S."/>
        </authorList>
    </citation>
    <scope>NUCLEOTIDE SEQUENCE [LARGE SCALE GENOMIC DNA]</scope>
    <source>
        <strain evidence="2 3">DSM 18839</strain>
    </source>
</reference>
<keyword evidence="3" id="KW-1185">Reference proteome</keyword>
<sequence length="90" mass="9913">MRTALTLGAVAARSLVTLLRRWPLVLIALLLISPVGPHLRLSYSYYEGRAHPSLFFDCTYLGSRGVITPAFGTLDGCPILAWIDAREAIR</sequence>
<gene>
    <name evidence="2" type="ORF">SAMN05660686_04667</name>
</gene>